<evidence type="ECO:0000313" key="3">
    <source>
        <dbReference type="Proteomes" id="UP000287651"/>
    </source>
</evidence>
<feature type="compositionally biased region" description="Basic and acidic residues" evidence="1">
    <location>
        <begin position="14"/>
        <end position="29"/>
    </location>
</feature>
<reference evidence="2 3" key="1">
    <citation type="journal article" date="2014" name="Agronomy (Basel)">
        <title>A Draft Genome Sequence for Ensete ventricosum, the Drought-Tolerant Tree Against Hunger.</title>
        <authorList>
            <person name="Harrison J."/>
            <person name="Moore K.A."/>
            <person name="Paszkiewicz K."/>
            <person name="Jones T."/>
            <person name="Grant M."/>
            <person name="Ambacheew D."/>
            <person name="Muzemil S."/>
            <person name="Studholme D.J."/>
        </authorList>
    </citation>
    <scope>NUCLEOTIDE SEQUENCE [LARGE SCALE GENOMIC DNA]</scope>
</reference>
<comment type="caution">
    <text evidence="2">The sequence shown here is derived from an EMBL/GenBank/DDBJ whole genome shotgun (WGS) entry which is preliminary data.</text>
</comment>
<proteinExistence type="predicted"/>
<dbReference type="AlphaFoldDB" id="A0A426ZRN0"/>
<name>A0A426ZRN0_ENSVE</name>
<protein>
    <submittedName>
        <fullName evidence="2">Uncharacterized protein</fullName>
    </submittedName>
</protein>
<feature type="region of interest" description="Disordered" evidence="1">
    <location>
        <begin position="1"/>
        <end position="71"/>
    </location>
</feature>
<sequence>MRPREKRRRRKKERTFEEERESGKPRRELVSMPFLDPDLAPSSLNVLDPGGNGEESRKEEDLEARGSGEATARAAEEAVSFVTSFVTLRPSSLSCSSPKAENIYDLRRLRLLCRLLR</sequence>
<feature type="compositionally biased region" description="Basic residues" evidence="1">
    <location>
        <begin position="1"/>
        <end position="13"/>
    </location>
</feature>
<evidence type="ECO:0000256" key="1">
    <source>
        <dbReference type="SAM" id="MobiDB-lite"/>
    </source>
</evidence>
<accession>A0A426ZRN0</accession>
<feature type="compositionally biased region" description="Basic and acidic residues" evidence="1">
    <location>
        <begin position="54"/>
        <end position="66"/>
    </location>
</feature>
<dbReference type="EMBL" id="AMZH03005368">
    <property type="protein sequence ID" value="RRT66588.1"/>
    <property type="molecule type" value="Genomic_DNA"/>
</dbReference>
<dbReference type="Proteomes" id="UP000287651">
    <property type="component" value="Unassembled WGS sequence"/>
</dbReference>
<evidence type="ECO:0000313" key="2">
    <source>
        <dbReference type="EMBL" id="RRT66588.1"/>
    </source>
</evidence>
<organism evidence="2 3">
    <name type="scientific">Ensete ventricosum</name>
    <name type="common">Abyssinian banana</name>
    <name type="synonym">Musa ensete</name>
    <dbReference type="NCBI Taxonomy" id="4639"/>
    <lineage>
        <taxon>Eukaryota</taxon>
        <taxon>Viridiplantae</taxon>
        <taxon>Streptophyta</taxon>
        <taxon>Embryophyta</taxon>
        <taxon>Tracheophyta</taxon>
        <taxon>Spermatophyta</taxon>
        <taxon>Magnoliopsida</taxon>
        <taxon>Liliopsida</taxon>
        <taxon>Zingiberales</taxon>
        <taxon>Musaceae</taxon>
        <taxon>Ensete</taxon>
    </lineage>
</organism>
<gene>
    <name evidence="2" type="ORF">B296_00039604</name>
</gene>